<dbReference type="SUPFAM" id="SSF51197">
    <property type="entry name" value="Clavaminate synthase-like"/>
    <property type="match status" value="1"/>
</dbReference>
<organism evidence="2 3">
    <name type="scientific">Racocetra fulgida</name>
    <dbReference type="NCBI Taxonomy" id="60492"/>
    <lineage>
        <taxon>Eukaryota</taxon>
        <taxon>Fungi</taxon>
        <taxon>Fungi incertae sedis</taxon>
        <taxon>Mucoromycota</taxon>
        <taxon>Glomeromycotina</taxon>
        <taxon>Glomeromycetes</taxon>
        <taxon>Diversisporales</taxon>
        <taxon>Gigasporaceae</taxon>
        <taxon>Racocetra</taxon>
    </lineage>
</organism>
<protein>
    <submittedName>
        <fullName evidence="2">18754_t:CDS:1</fullName>
    </submittedName>
</protein>
<proteinExistence type="predicted"/>
<dbReference type="EMBL" id="CAJVPZ010017550">
    <property type="protein sequence ID" value="CAG8681057.1"/>
    <property type="molecule type" value="Genomic_DNA"/>
</dbReference>
<evidence type="ECO:0000313" key="2">
    <source>
        <dbReference type="EMBL" id="CAG8681057.1"/>
    </source>
</evidence>
<dbReference type="Proteomes" id="UP000789396">
    <property type="component" value="Unassembled WGS sequence"/>
</dbReference>
<dbReference type="InterPro" id="IPR050231">
    <property type="entry name" value="Iron_ascorbate_oxido_reductase"/>
</dbReference>
<sequence>MKYALNEHYHGYAEMCKENLDITRKNGDVKESFSFGEFNDENEAKTQILPPFFKERAEFIASFLKVRKKTVNFSHALSGLLCLKIFQIFAMALEIQQSEEIQPPNTDKWFPVPVIPNHVLINIGDCLSFWTKGLFKSIMHRVSFDSENFSLDRHSIAYFCIAGSDIKLDPIPSKFIPTNEKNKDEKILTAGEHLMRRASAAYGNY</sequence>
<comment type="caution">
    <text evidence="2">The sequence shown here is derived from an EMBL/GenBank/DDBJ whole genome shotgun (WGS) entry which is preliminary data.</text>
</comment>
<evidence type="ECO:0000313" key="3">
    <source>
        <dbReference type="Proteomes" id="UP000789396"/>
    </source>
</evidence>
<name>A0A9N9EJA8_9GLOM</name>
<dbReference type="InterPro" id="IPR027443">
    <property type="entry name" value="IPNS-like_sf"/>
</dbReference>
<dbReference type="Gene3D" id="2.60.120.330">
    <property type="entry name" value="B-lactam Antibiotic, Isopenicillin N Synthase, Chain"/>
    <property type="match status" value="1"/>
</dbReference>
<dbReference type="OrthoDB" id="406156at2759"/>
<dbReference type="Pfam" id="PF03171">
    <property type="entry name" value="2OG-FeII_Oxy"/>
    <property type="match status" value="1"/>
</dbReference>
<reference evidence="2" key="1">
    <citation type="submission" date="2021-06" db="EMBL/GenBank/DDBJ databases">
        <authorList>
            <person name="Kallberg Y."/>
            <person name="Tangrot J."/>
            <person name="Rosling A."/>
        </authorList>
    </citation>
    <scope>NUCLEOTIDE SEQUENCE</scope>
    <source>
        <strain evidence="2">IN212</strain>
    </source>
</reference>
<dbReference type="PANTHER" id="PTHR47990">
    <property type="entry name" value="2-OXOGLUTARATE (2OG) AND FE(II)-DEPENDENT OXYGENASE SUPERFAMILY PROTEIN-RELATED"/>
    <property type="match status" value="1"/>
</dbReference>
<feature type="domain" description="Isopenicillin N synthase-like Fe(2+) 2OG dioxygenase" evidence="1">
    <location>
        <begin position="102"/>
        <end position="160"/>
    </location>
</feature>
<keyword evidence="3" id="KW-1185">Reference proteome</keyword>
<accession>A0A9N9EJA8</accession>
<gene>
    <name evidence="2" type="ORF">RFULGI_LOCUS9614</name>
</gene>
<evidence type="ECO:0000259" key="1">
    <source>
        <dbReference type="Pfam" id="PF03171"/>
    </source>
</evidence>
<dbReference type="AlphaFoldDB" id="A0A9N9EJA8"/>
<dbReference type="InterPro" id="IPR044861">
    <property type="entry name" value="IPNS-like_FE2OG_OXY"/>
</dbReference>